<reference evidence="3" key="1">
    <citation type="submission" date="2016-02" db="EMBL/GenBank/DDBJ databases">
        <title>Comparative genomics of biotechnologically important yeasts.</title>
        <authorList>
            <consortium name="DOE Joint Genome Institute"/>
            <person name="Riley R."/>
            <person name="Haridas S."/>
            <person name="Wolfe K.H."/>
            <person name="Lopes M.R."/>
            <person name="Hittinger C.T."/>
            <person name="Goker M."/>
            <person name="Salamov A."/>
            <person name="Wisecaver J."/>
            <person name="Long T.M."/>
            <person name="Aerts A.L."/>
            <person name="Barry K."/>
            <person name="Choi C."/>
            <person name="Clum A."/>
            <person name="Coughlan A.Y."/>
            <person name="Deshpande S."/>
            <person name="Douglass A.P."/>
            <person name="Hanson S.J."/>
            <person name="Klenk H.-P."/>
            <person name="Labutti K."/>
            <person name="Lapidus A."/>
            <person name="Lindquist E."/>
            <person name="Lipzen A."/>
            <person name="Meier-Kolthoff J.P."/>
            <person name="Ohm R.A."/>
            <person name="Otillar R.P."/>
            <person name="Pangilinan J."/>
            <person name="Peng Y."/>
            <person name="Rokas A."/>
            <person name="Rosa C.A."/>
            <person name="Scheuner C."/>
            <person name="Sibirny A.A."/>
            <person name="Slot J.C."/>
            <person name="Stielow J.B."/>
            <person name="Sun H."/>
            <person name="Kurtzman C.P."/>
            <person name="Blackwell M."/>
            <person name="Jeffries T.W."/>
            <person name="Grigoriev I.V."/>
        </authorList>
    </citation>
    <scope>NUCLEOTIDE SEQUENCE [LARGE SCALE GENOMIC DNA]</scope>
    <source>
        <strain evidence="3">NRRL Y-17796</strain>
    </source>
</reference>
<dbReference type="Proteomes" id="UP000095023">
    <property type="component" value="Unassembled WGS sequence"/>
</dbReference>
<evidence type="ECO:0000256" key="1">
    <source>
        <dbReference type="SAM" id="MobiDB-lite"/>
    </source>
</evidence>
<gene>
    <name evidence="2" type="ORF">CANCADRAFT_3563</name>
</gene>
<name>A0A1E4TB16_9ASCO</name>
<evidence type="ECO:0000313" key="2">
    <source>
        <dbReference type="EMBL" id="ODV88921.1"/>
    </source>
</evidence>
<dbReference type="InterPro" id="IPR038192">
    <property type="entry name" value="CSTF_C_sf"/>
</dbReference>
<evidence type="ECO:0000313" key="3">
    <source>
        <dbReference type="Proteomes" id="UP000095023"/>
    </source>
</evidence>
<dbReference type="Gene3D" id="1.10.20.70">
    <property type="entry name" value="Transcription termination and cleavage factor, C-terminal domain"/>
    <property type="match status" value="1"/>
</dbReference>
<sequence length="162" mass="17795">MDDKKLELLTQEDNISKTLGKLNSPLNVIQAIQQLYTVTQSGPQGAADVEKSLQLAAMQTVQSGAPDTESLPYTILQALILTGILDSRVMSLYLERNQHLSQQQPLSQTAPIPAEQQPQPNNLPSASIDPAILDQIRHLTPDQIAALPQEYRDAIIQLQQHA</sequence>
<dbReference type="EMBL" id="KV453843">
    <property type="protein sequence ID" value="ODV88921.1"/>
    <property type="molecule type" value="Genomic_DNA"/>
</dbReference>
<feature type="region of interest" description="Disordered" evidence="1">
    <location>
        <begin position="103"/>
        <end position="127"/>
    </location>
</feature>
<protein>
    <submittedName>
        <fullName evidence="2">Uncharacterized protein</fullName>
    </submittedName>
</protein>
<proteinExistence type="predicted"/>
<organism evidence="2 3">
    <name type="scientific">Tortispora caseinolytica NRRL Y-17796</name>
    <dbReference type="NCBI Taxonomy" id="767744"/>
    <lineage>
        <taxon>Eukaryota</taxon>
        <taxon>Fungi</taxon>
        <taxon>Dikarya</taxon>
        <taxon>Ascomycota</taxon>
        <taxon>Saccharomycotina</taxon>
        <taxon>Trigonopsidomycetes</taxon>
        <taxon>Trigonopsidales</taxon>
        <taxon>Trigonopsidaceae</taxon>
        <taxon>Tortispora</taxon>
    </lineage>
</organism>
<dbReference type="AlphaFoldDB" id="A0A1E4TB16"/>
<accession>A0A1E4TB16</accession>
<feature type="compositionally biased region" description="Polar residues" evidence="1">
    <location>
        <begin position="103"/>
        <end position="125"/>
    </location>
</feature>
<keyword evidence="3" id="KW-1185">Reference proteome</keyword>